<dbReference type="InterPro" id="IPR002347">
    <property type="entry name" value="SDR_fam"/>
</dbReference>
<accession>A0ABP7RIL6</accession>
<evidence type="ECO:0000256" key="2">
    <source>
        <dbReference type="ARBA" id="ARBA00023002"/>
    </source>
</evidence>
<dbReference type="Proteomes" id="UP001500034">
    <property type="component" value="Unassembled WGS sequence"/>
</dbReference>
<dbReference type="PANTHER" id="PTHR24321:SF8">
    <property type="entry name" value="ESTRADIOL 17-BETA-DEHYDROGENASE 8-RELATED"/>
    <property type="match status" value="1"/>
</dbReference>
<keyword evidence="2" id="KW-0560">Oxidoreductase</keyword>
<reference evidence="4" key="1">
    <citation type="journal article" date="2019" name="Int. J. Syst. Evol. Microbiol.">
        <title>The Global Catalogue of Microorganisms (GCM) 10K type strain sequencing project: providing services to taxonomists for standard genome sequencing and annotation.</title>
        <authorList>
            <consortium name="The Broad Institute Genomics Platform"/>
            <consortium name="The Broad Institute Genome Sequencing Center for Infectious Disease"/>
            <person name="Wu L."/>
            <person name="Ma J."/>
        </authorList>
    </citation>
    <scope>NUCLEOTIDE SEQUENCE [LARGE SCALE GENOMIC DNA]</scope>
    <source>
        <strain evidence="4">JCM 17027</strain>
    </source>
</reference>
<dbReference type="Gene3D" id="3.40.50.720">
    <property type="entry name" value="NAD(P)-binding Rossmann-like Domain"/>
    <property type="match status" value="1"/>
</dbReference>
<dbReference type="EMBL" id="BAABCQ010000124">
    <property type="protein sequence ID" value="GAA3998024.1"/>
    <property type="molecule type" value="Genomic_DNA"/>
</dbReference>
<sequence length="258" mass="26188">MPRNVVVTGSGSGIGSALTVLLRARGDRVIGVDLRGGEVDADLSTPDGRAAAAAAASEAAGGVVDAVVTCAGTSVPGTAMVTVNYFGTTGFVTALRPALAAAPRPRAVVIGSISGTRPTDPDVVAACLADDEDKALAHAGRAVADGRARQLYPSSKAALAQWARRIAVAEGWADAGIPVNVVAPGIVLTPMSAGLFDDPEMKKVMDTAVPMPLNGYLQPEDVARAVLFLASDDNTHITGQVLYVDGGAETTLRGPEDF</sequence>
<comment type="similarity">
    <text evidence="1">Belongs to the short-chain dehydrogenases/reductases (SDR) family.</text>
</comment>
<evidence type="ECO:0000256" key="1">
    <source>
        <dbReference type="ARBA" id="ARBA00006484"/>
    </source>
</evidence>
<protein>
    <submittedName>
        <fullName evidence="3">SDR family oxidoreductase</fullName>
    </submittedName>
</protein>
<evidence type="ECO:0000313" key="3">
    <source>
        <dbReference type="EMBL" id="GAA3998024.1"/>
    </source>
</evidence>
<keyword evidence="4" id="KW-1185">Reference proteome</keyword>
<dbReference type="PRINTS" id="PR00081">
    <property type="entry name" value="GDHRDH"/>
</dbReference>
<dbReference type="InterPro" id="IPR036291">
    <property type="entry name" value="NAD(P)-bd_dom_sf"/>
</dbReference>
<gene>
    <name evidence="3" type="ORF">GCM10022384_51300</name>
</gene>
<dbReference type="SUPFAM" id="SSF51735">
    <property type="entry name" value="NAD(P)-binding Rossmann-fold domains"/>
    <property type="match status" value="1"/>
</dbReference>
<dbReference type="PANTHER" id="PTHR24321">
    <property type="entry name" value="DEHYDROGENASES, SHORT CHAIN"/>
    <property type="match status" value="1"/>
</dbReference>
<dbReference type="Pfam" id="PF13561">
    <property type="entry name" value="adh_short_C2"/>
    <property type="match status" value="1"/>
</dbReference>
<organism evidence="3 4">
    <name type="scientific">Streptomyces marokkonensis</name>
    <dbReference type="NCBI Taxonomy" id="324855"/>
    <lineage>
        <taxon>Bacteria</taxon>
        <taxon>Bacillati</taxon>
        <taxon>Actinomycetota</taxon>
        <taxon>Actinomycetes</taxon>
        <taxon>Kitasatosporales</taxon>
        <taxon>Streptomycetaceae</taxon>
        <taxon>Streptomyces</taxon>
    </lineage>
</organism>
<evidence type="ECO:0000313" key="4">
    <source>
        <dbReference type="Proteomes" id="UP001500034"/>
    </source>
</evidence>
<comment type="caution">
    <text evidence="3">The sequence shown here is derived from an EMBL/GenBank/DDBJ whole genome shotgun (WGS) entry which is preliminary data.</text>
</comment>
<name>A0ABP7RIL6_9ACTN</name>
<dbReference type="RefSeq" id="WP_345595707.1">
    <property type="nucleotide sequence ID" value="NZ_BAABCQ010000124.1"/>
</dbReference>
<proteinExistence type="inferred from homology"/>